<evidence type="ECO:0000256" key="1">
    <source>
        <dbReference type="ARBA" id="ARBA00009447"/>
    </source>
</evidence>
<dbReference type="AlphaFoldDB" id="A0A8C6TEH7"/>
<sequence>MSTDKSKACVRSEELLTPAEGVWPEAKRADQFAHGAALKWASGIFCLPQHLEHVAQYCKRESQRTTFIYTRLKSLVQSYIDGVGWGVWKLCEARSELHEGATLLKMAEQNSGWNTDAAQSLDKLREVSERHAQLLAAVNNLPRLYSVRSMVLETERLVESRRLLEAHARLMQLESWQDDIMWQLHGQLQSAEDQELVKDYFSGVRQLVDMLGREIWAVVSSALTLALQNPTPFVSAVRIVEREEALDHALLKERGRPGGRPLPPDRPRCWRACFFKVLEEAVSARFRSVSHLPTRGPGLAGHLSALQHGIMADVTTVGHFLEHCVPKHYHLTAAYLRASHFCLHAHLAQVISWDLDNGEIFAVLYWVLHIYTSAEMMGHPELALVLNGEDLGALITNEGLEELQNKYVSSVRTKVSEWMHKAMVVEIQDWQKELEPETDHEGFYHTSLPTIITQMLEENSRVARMIGPSLQDRIILMGLYEIEALLNRFREALVEYGKEHRRGQNKRPFYLHYLLASISNFVILKQSTESLQQQRSSWALGQFSRSPPNPLTALDRTVRRACCLVLDELKQNLLPWCGGVLTRDWLIQGGPVSKLCAILEQHVELYRRVRPPCRQWLQEEARWLLVGEYVCALMQRRFVCHSADERRQLAEQMLRDEQNFKEIFYALVRHLCLIHFIIEASNNSLALIPVLADFFRLNDPGLLALDVSGLITKYPDISADHVSVLLDIRGDVPKDLRSALRDLLEQSAPPLPEGYRPVFTDVLVPPSNRTFCLPTANCA</sequence>
<evidence type="ECO:0000313" key="4">
    <source>
        <dbReference type="Proteomes" id="UP000694523"/>
    </source>
</evidence>
<name>A0A8C6TEH7_9GOBI</name>
<dbReference type="Proteomes" id="UP000694523">
    <property type="component" value="Unplaced"/>
</dbReference>
<dbReference type="GO" id="GO:0006887">
    <property type="term" value="P:exocytosis"/>
    <property type="evidence" value="ECO:0007669"/>
    <property type="project" value="UniProtKB-KW"/>
</dbReference>
<keyword evidence="2" id="KW-0268">Exocytosis</keyword>
<dbReference type="Ensembl" id="ENSNMLT00000019146.1">
    <property type="protein sequence ID" value="ENSNMLP00000017024.1"/>
    <property type="gene ID" value="ENSNMLG00000011250.1"/>
</dbReference>
<dbReference type="InterPro" id="IPR042532">
    <property type="entry name" value="EXOC3/Sec6_C"/>
</dbReference>
<reference evidence="3" key="1">
    <citation type="submission" date="2025-08" db="UniProtKB">
        <authorList>
            <consortium name="Ensembl"/>
        </authorList>
    </citation>
    <scope>IDENTIFICATION</scope>
</reference>
<dbReference type="Pfam" id="PF06046">
    <property type="entry name" value="Sec6"/>
    <property type="match status" value="1"/>
</dbReference>
<comment type="similarity">
    <text evidence="1">Belongs to the SEC6 family.</text>
</comment>
<keyword evidence="4" id="KW-1185">Reference proteome</keyword>
<dbReference type="PANTHER" id="PTHR21292:SF12">
    <property type="entry name" value="EXOCYST COMPLEX COMPONENT 3-LIKE PROTEIN"/>
    <property type="match status" value="1"/>
</dbReference>
<organism evidence="3 4">
    <name type="scientific">Neogobius melanostomus</name>
    <name type="common">round goby</name>
    <dbReference type="NCBI Taxonomy" id="47308"/>
    <lineage>
        <taxon>Eukaryota</taxon>
        <taxon>Metazoa</taxon>
        <taxon>Chordata</taxon>
        <taxon>Craniata</taxon>
        <taxon>Vertebrata</taxon>
        <taxon>Euteleostomi</taxon>
        <taxon>Actinopterygii</taxon>
        <taxon>Neopterygii</taxon>
        <taxon>Teleostei</taxon>
        <taxon>Neoteleostei</taxon>
        <taxon>Acanthomorphata</taxon>
        <taxon>Gobiaria</taxon>
        <taxon>Gobiiformes</taxon>
        <taxon>Gobioidei</taxon>
        <taxon>Gobiidae</taxon>
        <taxon>Benthophilinae</taxon>
        <taxon>Neogobiini</taxon>
        <taxon>Neogobius</taxon>
    </lineage>
</organism>
<evidence type="ECO:0000256" key="2">
    <source>
        <dbReference type="ARBA" id="ARBA00022483"/>
    </source>
</evidence>
<dbReference type="GO" id="GO:0051601">
    <property type="term" value="P:exocyst localization"/>
    <property type="evidence" value="ECO:0007669"/>
    <property type="project" value="TreeGrafter"/>
</dbReference>
<dbReference type="GO" id="GO:0000145">
    <property type="term" value="C:exocyst"/>
    <property type="evidence" value="ECO:0007669"/>
    <property type="project" value="InterPro"/>
</dbReference>
<evidence type="ECO:0000313" key="3">
    <source>
        <dbReference type="Ensembl" id="ENSNMLP00000017024.1"/>
    </source>
</evidence>
<dbReference type="GO" id="GO:0000149">
    <property type="term" value="F:SNARE binding"/>
    <property type="evidence" value="ECO:0007669"/>
    <property type="project" value="TreeGrafter"/>
</dbReference>
<dbReference type="InterPro" id="IPR010326">
    <property type="entry name" value="EXOC3/Sec6"/>
</dbReference>
<reference evidence="3" key="2">
    <citation type="submission" date="2025-09" db="UniProtKB">
        <authorList>
            <consortium name="Ensembl"/>
        </authorList>
    </citation>
    <scope>IDENTIFICATION</scope>
</reference>
<dbReference type="FunFam" id="1.10.357.70:FF:000001">
    <property type="entry name" value="Exocyst complex component 3"/>
    <property type="match status" value="1"/>
</dbReference>
<dbReference type="Gene3D" id="1.10.357.50">
    <property type="match status" value="1"/>
</dbReference>
<dbReference type="Gene3D" id="1.10.357.70">
    <property type="entry name" value="Exocyst complex component Sec6, C-terminal domain"/>
    <property type="match status" value="1"/>
</dbReference>
<protein>
    <submittedName>
        <fullName evidence="3">Exocyst complex component 3-like 1</fullName>
    </submittedName>
</protein>
<accession>A0A8C6TEH7</accession>
<proteinExistence type="inferred from homology"/>
<dbReference type="PANTHER" id="PTHR21292">
    <property type="entry name" value="EXOCYST COMPLEX COMPONENT SEC6-RELATED"/>
    <property type="match status" value="1"/>
</dbReference>